<dbReference type="GeneID" id="43584635"/>
<feature type="compositionally biased region" description="Polar residues" evidence="7">
    <location>
        <begin position="154"/>
        <end position="163"/>
    </location>
</feature>
<evidence type="ECO:0000256" key="8">
    <source>
        <dbReference type="SAM" id="Phobius"/>
    </source>
</evidence>
<evidence type="ECO:0000256" key="6">
    <source>
        <dbReference type="ARBA" id="ARBA00050768"/>
    </source>
</evidence>
<dbReference type="PANTHER" id="PTHR16201:SF35">
    <property type="entry name" value="VACUOLAR AMINO ACID TRANSPORTER YPQ1-RELATED"/>
    <property type="match status" value="1"/>
</dbReference>
<keyword evidence="2 8" id="KW-0812">Transmembrane</keyword>
<dbReference type="SMART" id="SM00679">
    <property type="entry name" value="CTNS"/>
    <property type="match status" value="2"/>
</dbReference>
<dbReference type="Pfam" id="PF04193">
    <property type="entry name" value="PQ-loop"/>
    <property type="match status" value="2"/>
</dbReference>
<comment type="subcellular location">
    <subcellularLocation>
        <location evidence="1">Membrane</location>
        <topology evidence="1">Multi-pass membrane protein</topology>
    </subcellularLocation>
</comment>
<dbReference type="FunFam" id="1.20.1280.290:FF:000012">
    <property type="entry name" value="Vacuolar membrane PQ loop repeat protein"/>
    <property type="match status" value="1"/>
</dbReference>
<dbReference type="InterPro" id="IPR051415">
    <property type="entry name" value="LAAT-1"/>
</dbReference>
<dbReference type="OrthoDB" id="8048523at2759"/>
<evidence type="ECO:0000256" key="4">
    <source>
        <dbReference type="ARBA" id="ARBA00023136"/>
    </source>
</evidence>
<feature type="transmembrane region" description="Helical" evidence="8">
    <location>
        <begin position="47"/>
        <end position="71"/>
    </location>
</feature>
<accession>A0A5E8C3U1</accession>
<comment type="similarity">
    <text evidence="5">Belongs to the laat-1 family.</text>
</comment>
<comment type="catalytic activity">
    <reaction evidence="6">
        <text>L-histidine(out) + L-arginine(in) = L-histidine(in) + L-arginine(out)</text>
        <dbReference type="Rhea" id="RHEA:71063"/>
        <dbReference type="ChEBI" id="CHEBI:32682"/>
        <dbReference type="ChEBI" id="CHEBI:57595"/>
    </reaction>
</comment>
<dbReference type="RefSeq" id="XP_031856426.1">
    <property type="nucleotide sequence ID" value="XM_032000535.1"/>
</dbReference>
<evidence type="ECO:0000256" key="1">
    <source>
        <dbReference type="ARBA" id="ARBA00004141"/>
    </source>
</evidence>
<feature type="transmembrane region" description="Helical" evidence="8">
    <location>
        <begin position="77"/>
        <end position="95"/>
    </location>
</feature>
<dbReference type="AlphaFoldDB" id="A0A5E8C3U1"/>
<proteinExistence type="inferred from homology"/>
<feature type="transmembrane region" description="Helical" evidence="8">
    <location>
        <begin position="307"/>
        <end position="329"/>
    </location>
</feature>
<feature type="compositionally biased region" description="Basic residues" evidence="7">
    <location>
        <begin position="143"/>
        <end position="153"/>
    </location>
</feature>
<reference evidence="9 10" key="1">
    <citation type="submission" date="2019-09" db="EMBL/GenBank/DDBJ databases">
        <authorList>
            <person name="Brejova B."/>
        </authorList>
    </citation>
    <scope>NUCLEOTIDE SEQUENCE [LARGE SCALE GENOMIC DNA]</scope>
</reference>
<protein>
    <submittedName>
        <fullName evidence="9">Uncharacterized protein</fullName>
    </submittedName>
</protein>
<dbReference type="PANTHER" id="PTHR16201">
    <property type="entry name" value="SEVEN TRANSMEMBRANE PROTEIN 1-RELATED"/>
    <property type="match status" value="1"/>
</dbReference>
<feature type="transmembrane region" description="Helical" evidence="8">
    <location>
        <begin position="13"/>
        <end position="35"/>
    </location>
</feature>
<dbReference type="Gene3D" id="1.20.1280.290">
    <property type="match status" value="2"/>
</dbReference>
<evidence type="ECO:0000256" key="2">
    <source>
        <dbReference type="ARBA" id="ARBA00022692"/>
    </source>
</evidence>
<dbReference type="EMBL" id="CABVLU010000005">
    <property type="protein sequence ID" value="VVT57690.1"/>
    <property type="molecule type" value="Genomic_DNA"/>
</dbReference>
<dbReference type="GO" id="GO:0015174">
    <property type="term" value="F:basic amino acid transmembrane transporter activity"/>
    <property type="evidence" value="ECO:0007669"/>
    <property type="project" value="UniProtKB-ARBA"/>
</dbReference>
<dbReference type="GO" id="GO:0034486">
    <property type="term" value="P:vacuolar transmembrane transport"/>
    <property type="evidence" value="ECO:0007669"/>
    <property type="project" value="UniProtKB-ARBA"/>
</dbReference>
<organism evidence="9 10">
    <name type="scientific">Magnusiomyces paraingens</name>
    <dbReference type="NCBI Taxonomy" id="2606893"/>
    <lineage>
        <taxon>Eukaryota</taxon>
        <taxon>Fungi</taxon>
        <taxon>Dikarya</taxon>
        <taxon>Ascomycota</taxon>
        <taxon>Saccharomycotina</taxon>
        <taxon>Dipodascomycetes</taxon>
        <taxon>Dipodascales</taxon>
        <taxon>Dipodascaceae</taxon>
        <taxon>Magnusiomyces</taxon>
    </lineage>
</organism>
<dbReference type="GO" id="GO:0098852">
    <property type="term" value="C:lytic vacuole membrane"/>
    <property type="evidence" value="ECO:0007669"/>
    <property type="project" value="UniProtKB-ARBA"/>
</dbReference>
<keyword evidence="4 8" id="KW-0472">Membrane</keyword>
<evidence type="ECO:0000256" key="3">
    <source>
        <dbReference type="ARBA" id="ARBA00022989"/>
    </source>
</evidence>
<feature type="compositionally biased region" description="Low complexity" evidence="7">
    <location>
        <begin position="164"/>
        <end position="182"/>
    </location>
</feature>
<feature type="compositionally biased region" description="Polar residues" evidence="7">
    <location>
        <begin position="132"/>
        <end position="141"/>
    </location>
</feature>
<gene>
    <name evidence="9" type="ORF">SAPINGB_P005821</name>
</gene>
<dbReference type="Proteomes" id="UP000398389">
    <property type="component" value="Unassembled WGS sequence"/>
</dbReference>
<feature type="region of interest" description="Disordered" evidence="7">
    <location>
        <begin position="120"/>
        <end position="185"/>
    </location>
</feature>
<dbReference type="FunFam" id="1.20.1280.290:FF:000009">
    <property type="entry name" value="PQ loop repeat family protein"/>
    <property type="match status" value="1"/>
</dbReference>
<sequence length="346" mass="38860">MAPPPPFTLDSRAVSGITGSISISCWIIVFTPQLYENFRRQSADGLSLMFVILWLSGDILNVAGSILQGVLPTMITLAFYYAIADLILLLQILMYNRKNALSQKVDPSHLSPATPLLESFEDEEDDDDDDNNTNSQENSFFNPHHHHHHHQNKQTHGTFDIEQNITSPSTSTNNRPTSISSTSEEKPPMPFYKTILINTLMVTGVVIAGIAGWAFSQLRHSSPPPSGPPSEPEPPLEFDFWGQVFGWGCAALYLGSRVPQILLNFERKSVEGISFLFFLFACLGNLTYVISILALNTSWKYILINGSWLAGSFGTLLLDFIIFAQFWIYNRNENEEDEDDEDEEEF</sequence>
<name>A0A5E8C3U1_9ASCO</name>
<evidence type="ECO:0000256" key="5">
    <source>
        <dbReference type="ARBA" id="ARBA00038039"/>
    </source>
</evidence>
<dbReference type="InterPro" id="IPR006603">
    <property type="entry name" value="PQ-loop_rpt"/>
</dbReference>
<evidence type="ECO:0000313" key="9">
    <source>
        <dbReference type="EMBL" id="VVT57690.1"/>
    </source>
</evidence>
<evidence type="ECO:0000256" key="7">
    <source>
        <dbReference type="SAM" id="MobiDB-lite"/>
    </source>
</evidence>
<evidence type="ECO:0000313" key="10">
    <source>
        <dbReference type="Proteomes" id="UP000398389"/>
    </source>
</evidence>
<feature type="compositionally biased region" description="Acidic residues" evidence="7">
    <location>
        <begin position="120"/>
        <end position="131"/>
    </location>
</feature>
<feature type="transmembrane region" description="Helical" evidence="8">
    <location>
        <begin position="195"/>
        <end position="218"/>
    </location>
</feature>
<keyword evidence="10" id="KW-1185">Reference proteome</keyword>
<feature type="transmembrane region" description="Helical" evidence="8">
    <location>
        <begin position="275"/>
        <end position="295"/>
    </location>
</feature>
<keyword evidence="3 8" id="KW-1133">Transmembrane helix</keyword>